<dbReference type="InterPro" id="IPR000209">
    <property type="entry name" value="Peptidase_S8/S53_dom"/>
</dbReference>
<keyword evidence="4 6" id="KW-0378">Hydrolase</keyword>
<comment type="similarity">
    <text evidence="1 6 7">Belongs to the peptidase S8 family.</text>
</comment>
<dbReference type="Pfam" id="PF00082">
    <property type="entry name" value="Peptidase_S8"/>
    <property type="match status" value="1"/>
</dbReference>
<dbReference type="OrthoDB" id="206201at2759"/>
<keyword evidence="2 6" id="KW-0645">Protease</keyword>
<reference evidence="10" key="1">
    <citation type="journal article" date="2018" name="BMC Genomics">
        <title>Comparative genomics of the wheat fungal pathogen Pyrenophora tritici-repentis reveals chromosomal variations and genome plasticity.</title>
        <authorList>
            <person name="Moolhuijzen P."/>
            <person name="See P.T."/>
            <person name="Hane J.K."/>
            <person name="Shi G."/>
            <person name="Liu Z."/>
            <person name="Oliver R.P."/>
            <person name="Moffat C.S."/>
        </authorList>
    </citation>
    <scope>NUCLEOTIDE SEQUENCE [LARGE SCALE GENOMIC DNA]</scope>
    <source>
        <strain evidence="10">M4</strain>
    </source>
</reference>
<feature type="domain" description="Inhibitor I9" evidence="9">
    <location>
        <begin position="18"/>
        <end position="62"/>
    </location>
</feature>
<dbReference type="AlphaFoldDB" id="A0A2W1DCT2"/>
<dbReference type="InterPro" id="IPR010259">
    <property type="entry name" value="S8pro/Inhibitor_I9"/>
</dbReference>
<evidence type="ECO:0000256" key="5">
    <source>
        <dbReference type="ARBA" id="ARBA00022825"/>
    </source>
</evidence>
<evidence type="ECO:0000259" key="9">
    <source>
        <dbReference type="Pfam" id="PF05922"/>
    </source>
</evidence>
<dbReference type="PROSITE" id="PS00136">
    <property type="entry name" value="SUBTILASE_ASP"/>
    <property type="match status" value="1"/>
</dbReference>
<evidence type="ECO:0000256" key="2">
    <source>
        <dbReference type="ARBA" id="ARBA00022670"/>
    </source>
</evidence>
<comment type="caution">
    <text evidence="10">The sequence shown here is derived from an EMBL/GenBank/DDBJ whole genome shotgun (WGS) entry which is preliminary data.</text>
</comment>
<accession>A0A2W1DCT2</accession>
<feature type="domain" description="Peptidase S8/S53" evidence="8">
    <location>
        <begin position="95"/>
        <end position="307"/>
    </location>
</feature>
<evidence type="ECO:0000313" key="12">
    <source>
        <dbReference type="Proteomes" id="UP000245464"/>
    </source>
</evidence>
<dbReference type="CDD" id="cd04077">
    <property type="entry name" value="Peptidases_S8_PCSK9_ProteinaseK_like"/>
    <property type="match status" value="1"/>
</dbReference>
<dbReference type="InterPro" id="IPR034193">
    <property type="entry name" value="PCSK9_ProteinaseK-like"/>
</dbReference>
<reference evidence="13" key="4">
    <citation type="journal article" date="2022" name="Microb. Genom.">
        <title>A global pangenome for the wheat fungal pathogen Pyrenophora tritici-repentis and prediction of effector protein structural homology.</title>
        <authorList>
            <person name="Moolhuijzen P.M."/>
            <person name="See P.T."/>
            <person name="Shi G."/>
            <person name="Powell H.R."/>
            <person name="Cockram J."/>
            <person name="Jorgensen L.N."/>
            <person name="Benslimane H."/>
            <person name="Strelkov S.E."/>
            <person name="Turner J."/>
            <person name="Liu Z."/>
            <person name="Moffat C.S."/>
        </authorList>
    </citation>
    <scope>NUCLEOTIDE SEQUENCE [LARGE SCALE GENOMIC DNA]</scope>
</reference>
<dbReference type="Proteomes" id="UP000249757">
    <property type="component" value="Unassembled WGS sequence"/>
</dbReference>
<evidence type="ECO:0000256" key="1">
    <source>
        <dbReference type="ARBA" id="ARBA00011073"/>
    </source>
</evidence>
<dbReference type="InterPro" id="IPR022398">
    <property type="entry name" value="Peptidase_S8_His-AS"/>
</dbReference>
<protein>
    <submittedName>
        <fullName evidence="10">Oryzin</fullName>
    </submittedName>
    <submittedName>
        <fullName evidence="11">Subtilisin protease pr1a</fullName>
    </submittedName>
</protein>
<feature type="active site" description="Charge relay system" evidence="6">
    <location>
        <position position="136"/>
    </location>
</feature>
<evidence type="ECO:0000256" key="7">
    <source>
        <dbReference type="RuleBase" id="RU003355"/>
    </source>
</evidence>
<evidence type="ECO:0000313" key="13">
    <source>
        <dbReference type="Proteomes" id="UP000249757"/>
    </source>
</evidence>
<dbReference type="EMBL" id="NRDI02000002">
    <property type="protein sequence ID" value="KAI1518339.1"/>
    <property type="molecule type" value="Genomic_DNA"/>
</dbReference>
<dbReference type="InterPro" id="IPR023827">
    <property type="entry name" value="Peptidase_S8_Asp-AS"/>
</dbReference>
<dbReference type="InterPro" id="IPR036852">
    <property type="entry name" value="Peptidase_S8/S53_dom_sf"/>
</dbReference>
<sequence length="356" mass="37084">MKGEVATLAEDDLTASISSQPDYRYTMSGFRGFSGTLTSKELSRLQESEHVDYIEQDAKVHASTMVLQYNSSWGLARISHKKPYETTYLFDESAGEGTCVYVIDTGIETENPEFQGRAFFLADFSGEDSWKDLMGHGTHVAGTIGSATWGVAKKTTLFAVRVLDRYGSGTNAGVLAGMQFVLKDAPQRAAACPKGLVVNMSLGGYKTKAMNAAAAAIASAGLFITVAAGNDGEDAVGYSPASEPSVCTVGATASNDTFASWSNHGPLIDILAPGVDITSTWLGGAIQTFSGTSMATPHITGIGAYLLGLGAKADNLCGIIAGMAIKDAIDPSTMYANTVNLLAWNGAQGSSGYGGS</sequence>
<organism evidence="10 12">
    <name type="scientific">Pyrenophora tritici-repentis</name>
    <dbReference type="NCBI Taxonomy" id="45151"/>
    <lineage>
        <taxon>Eukaryota</taxon>
        <taxon>Fungi</taxon>
        <taxon>Dikarya</taxon>
        <taxon>Ascomycota</taxon>
        <taxon>Pezizomycotina</taxon>
        <taxon>Dothideomycetes</taxon>
        <taxon>Pleosporomycetidae</taxon>
        <taxon>Pleosporales</taxon>
        <taxon>Pleosporineae</taxon>
        <taxon>Pleosporaceae</taxon>
        <taxon>Pyrenophora</taxon>
    </lineage>
</organism>
<dbReference type="GO" id="GO:0006508">
    <property type="term" value="P:proteolysis"/>
    <property type="evidence" value="ECO:0007669"/>
    <property type="project" value="UniProtKB-KW"/>
</dbReference>
<evidence type="ECO:0000256" key="6">
    <source>
        <dbReference type="PROSITE-ProRule" id="PRU01240"/>
    </source>
</evidence>
<keyword evidence="13" id="KW-1185">Reference proteome</keyword>
<dbReference type="FunFam" id="3.40.50.200:FF:000014">
    <property type="entry name" value="Proteinase K"/>
    <property type="match status" value="1"/>
</dbReference>
<dbReference type="Pfam" id="PF05922">
    <property type="entry name" value="Inhibitor_I9"/>
    <property type="match status" value="1"/>
</dbReference>
<dbReference type="PROSITE" id="PS51892">
    <property type="entry name" value="SUBTILASE"/>
    <property type="match status" value="1"/>
</dbReference>
<feature type="active site" description="Charge relay system" evidence="6">
    <location>
        <position position="293"/>
    </location>
</feature>
<dbReference type="InterPro" id="IPR050131">
    <property type="entry name" value="Peptidase_S8_subtilisin-like"/>
</dbReference>
<dbReference type="PRINTS" id="PR00723">
    <property type="entry name" value="SUBTILISIN"/>
</dbReference>
<dbReference type="PROSITE" id="PS00137">
    <property type="entry name" value="SUBTILASE_HIS"/>
    <property type="match status" value="1"/>
</dbReference>
<name>A0A2W1DCT2_9PLEO</name>
<keyword evidence="5 6" id="KW-0720">Serine protease</keyword>
<dbReference type="Gene3D" id="3.30.70.80">
    <property type="entry name" value="Peptidase S8 propeptide/proteinase inhibitor I9"/>
    <property type="match status" value="1"/>
</dbReference>
<keyword evidence="3" id="KW-0732">Signal</keyword>
<dbReference type="PROSITE" id="PS00138">
    <property type="entry name" value="SUBTILASE_SER"/>
    <property type="match status" value="1"/>
</dbReference>
<dbReference type="InterPro" id="IPR015500">
    <property type="entry name" value="Peptidase_S8_subtilisin-rel"/>
</dbReference>
<dbReference type="InterPro" id="IPR023828">
    <property type="entry name" value="Peptidase_S8_Ser-AS"/>
</dbReference>
<dbReference type="PANTHER" id="PTHR43806:SF58">
    <property type="entry name" value="ALKALINE PROTEASE 1-RELATED"/>
    <property type="match status" value="1"/>
</dbReference>
<evidence type="ECO:0000256" key="3">
    <source>
        <dbReference type="ARBA" id="ARBA00022729"/>
    </source>
</evidence>
<evidence type="ECO:0000313" key="10">
    <source>
        <dbReference type="EMBL" id="KAF7574246.1"/>
    </source>
</evidence>
<reference evidence="11" key="2">
    <citation type="submission" date="2021-05" db="EMBL/GenBank/DDBJ databases">
        <authorList>
            <person name="Moolhuijzen P.M."/>
            <person name="Moffat C.S."/>
        </authorList>
    </citation>
    <scope>NUCLEOTIDE SEQUENCE</scope>
    <source>
        <strain evidence="11">86-124</strain>
    </source>
</reference>
<feature type="active site" description="Charge relay system" evidence="6">
    <location>
        <position position="104"/>
    </location>
</feature>
<proteinExistence type="inferred from homology"/>
<evidence type="ECO:0000313" key="11">
    <source>
        <dbReference type="EMBL" id="KAI1518339.1"/>
    </source>
</evidence>
<dbReference type="InterPro" id="IPR037045">
    <property type="entry name" value="S8pro/Inhibitor_I9_sf"/>
</dbReference>
<dbReference type="GO" id="GO:0004252">
    <property type="term" value="F:serine-type endopeptidase activity"/>
    <property type="evidence" value="ECO:0007669"/>
    <property type="project" value="UniProtKB-UniRule"/>
</dbReference>
<evidence type="ECO:0000256" key="4">
    <source>
        <dbReference type="ARBA" id="ARBA00022801"/>
    </source>
</evidence>
<gene>
    <name evidence="11" type="ORF">Ptr86124_001467</name>
    <name evidence="10" type="ORF">PtrM4_058690</name>
</gene>
<dbReference type="OMA" id="AMDWAVK"/>
<dbReference type="GO" id="GO:0005576">
    <property type="term" value="C:extracellular region"/>
    <property type="evidence" value="ECO:0007669"/>
    <property type="project" value="UniProtKB-ARBA"/>
</dbReference>
<dbReference type="Proteomes" id="UP000245464">
    <property type="component" value="Chromosome 2"/>
</dbReference>
<dbReference type="EMBL" id="NQIK02000002">
    <property type="protein sequence ID" value="KAF7574246.1"/>
    <property type="molecule type" value="Genomic_DNA"/>
</dbReference>
<evidence type="ECO:0000259" key="8">
    <source>
        <dbReference type="Pfam" id="PF00082"/>
    </source>
</evidence>
<dbReference type="SUPFAM" id="SSF54897">
    <property type="entry name" value="Protease propeptides/inhibitors"/>
    <property type="match status" value="1"/>
</dbReference>
<dbReference type="SUPFAM" id="SSF52743">
    <property type="entry name" value="Subtilisin-like"/>
    <property type="match status" value="1"/>
</dbReference>
<dbReference type="PANTHER" id="PTHR43806">
    <property type="entry name" value="PEPTIDASE S8"/>
    <property type="match status" value="1"/>
</dbReference>
<reference evidence="11" key="3">
    <citation type="journal article" date="2022" name="bioRxiv">
        <title>A global pangenome for the wheat fungal pathogen Pyrenophora tritici-repentis and prediction of effector protein structural homology.</title>
        <authorList>
            <person name="Moolhuijzen P."/>
            <person name="See P.T."/>
            <person name="Shi G."/>
            <person name="Powell H.R."/>
            <person name="Cockram J."/>
            <person name="Jorgensen L.N."/>
            <person name="Benslimane H."/>
            <person name="Strelkov S.E."/>
            <person name="Turner J."/>
            <person name="Liu Z."/>
            <person name="Moffat C.S."/>
        </authorList>
    </citation>
    <scope>NUCLEOTIDE SEQUENCE</scope>
    <source>
        <strain evidence="11">86-124</strain>
    </source>
</reference>
<dbReference type="Gene3D" id="3.40.50.200">
    <property type="entry name" value="Peptidase S8/S53 domain"/>
    <property type="match status" value="1"/>
</dbReference>